<feature type="domain" description="Autotransporter" evidence="3">
    <location>
        <begin position="533"/>
        <end position="757"/>
    </location>
</feature>
<gene>
    <name evidence="4" type="ORF">FE840_006230</name>
</gene>
<sequence>MVVIVILVVFLHGSLTRHAYAEAAGGTETQIVVGGITYRVHTFTANGTLTVTSNISDVEYLIVGGGGGGDGGHLNAGWGSAGGGGEVVSGVFAGIAPGGYAVTVGSGGSAGGSYDDLGMPDLNGGLPGGDGEDSTFNGIVGRGGQGSSIYPAAPGSGGNSGNGNSGAGAMLGFPGTGGGGGGAGGSASGMNGGPGVASSIRNGVPTFYGGGGSARNVSVRGTTANGATADNTNGANGRGAGAGGGRAEAAYSGGSGIVVVRYAINRQATANAGPDQSIGSAASVMLDGTGSTDPNPGQTLTYQWTQTGGTAVTLSSTTSAQPTFTAPTLAVGDPASVLTFSLVVTDNLGLASTPDTVVVTTTSPGAADGTRIKITVSHSAAEALPADNTTEAEITVTLFDANGNILSAGGNLVVSSTNLGTLRQNPEGQSIPMRDNRNGTYSVWLRSSRQGIATITISVDGTVSGSTQVIFADTAMNIIRVTEEGIAGFITSRASRMAASQPGLIRFLDERGCQYMNAAADDDGGYADGCATHNGAWTEISAAWGNGDRYAQASIGIHRKLTENLIFGTMLQLDEMLDSTHRAEGTGWMVGPYFAARMHDQPLFFEGRVLFGHSNNTINPLGSYTDAFATKRWLGQFKMQGELHLDGYKLRPQLDLMHIEDKSDEYVDRIGNRVSSQSVGLTRLQAGLDVQVPLPVEAGQMNLTGGAFAIYSTSQHSGSDTEATAVRMHLGLDWTIDRAFSMQVGAFHEGIGAQKQSFGAILRLNRIF</sequence>
<dbReference type="EMBL" id="CP058350">
    <property type="protein sequence ID" value="QLF69168.1"/>
    <property type="molecule type" value="Genomic_DNA"/>
</dbReference>
<feature type="chain" id="PRO_5046483991" description="Autotransporter domain-containing protein" evidence="2">
    <location>
        <begin position="20"/>
        <end position="768"/>
    </location>
</feature>
<dbReference type="Proteomes" id="UP000308530">
    <property type="component" value="Chromosome"/>
</dbReference>
<organism evidence="4 5">
    <name type="scientific">Peteryoungia desertarenae</name>
    <dbReference type="NCBI Taxonomy" id="1813451"/>
    <lineage>
        <taxon>Bacteria</taxon>
        <taxon>Pseudomonadati</taxon>
        <taxon>Pseudomonadota</taxon>
        <taxon>Alphaproteobacteria</taxon>
        <taxon>Hyphomicrobiales</taxon>
        <taxon>Rhizobiaceae</taxon>
        <taxon>Peteryoungia</taxon>
    </lineage>
</organism>
<dbReference type="Pfam" id="PF21722">
    <property type="entry name" value="Gly_rich_2"/>
    <property type="match status" value="1"/>
</dbReference>
<dbReference type="SUPFAM" id="SSF49373">
    <property type="entry name" value="Invasin/intimin cell-adhesion fragments"/>
    <property type="match status" value="1"/>
</dbReference>
<keyword evidence="2" id="KW-0732">Signal</keyword>
<feature type="compositionally biased region" description="Low complexity" evidence="1">
    <location>
        <begin position="223"/>
        <end position="235"/>
    </location>
</feature>
<name>A0ABX6QKU3_9HYPH</name>
<dbReference type="InterPro" id="IPR013783">
    <property type="entry name" value="Ig-like_fold"/>
</dbReference>
<evidence type="ECO:0000256" key="2">
    <source>
        <dbReference type="SAM" id="SignalP"/>
    </source>
</evidence>
<dbReference type="InterPro" id="IPR005546">
    <property type="entry name" value="Autotransporte_beta"/>
</dbReference>
<evidence type="ECO:0000313" key="4">
    <source>
        <dbReference type="EMBL" id="QLF69168.1"/>
    </source>
</evidence>
<reference evidence="4 5" key="1">
    <citation type="submission" date="2020-06" db="EMBL/GenBank/DDBJ databases">
        <title>Genome sequence of Rhizobium sp strain ADMK78.</title>
        <authorList>
            <person name="Rahi P."/>
        </authorList>
    </citation>
    <scope>NUCLEOTIDE SEQUENCE [LARGE SCALE GENOMIC DNA]</scope>
    <source>
        <strain evidence="4 5">ADMK78</strain>
    </source>
</reference>
<proteinExistence type="predicted"/>
<dbReference type="RefSeq" id="WP_171033640.1">
    <property type="nucleotide sequence ID" value="NZ_CP058350.1"/>
</dbReference>
<dbReference type="Pfam" id="PF09134">
    <property type="entry name" value="Invasin_D3"/>
    <property type="match status" value="1"/>
</dbReference>
<feature type="signal peptide" evidence="2">
    <location>
        <begin position="1"/>
        <end position="19"/>
    </location>
</feature>
<dbReference type="SUPFAM" id="SSF103515">
    <property type="entry name" value="Autotransporter"/>
    <property type="match status" value="1"/>
</dbReference>
<evidence type="ECO:0000259" key="3">
    <source>
        <dbReference type="SMART" id="SM00869"/>
    </source>
</evidence>
<feature type="region of interest" description="Disordered" evidence="1">
    <location>
        <begin position="128"/>
        <end position="163"/>
    </location>
</feature>
<keyword evidence="5" id="KW-1185">Reference proteome</keyword>
<dbReference type="SMART" id="SM00869">
    <property type="entry name" value="Autotransporter"/>
    <property type="match status" value="1"/>
</dbReference>
<evidence type="ECO:0000256" key="1">
    <source>
        <dbReference type="SAM" id="MobiDB-lite"/>
    </source>
</evidence>
<dbReference type="Gene3D" id="2.60.40.10">
    <property type="entry name" value="Immunoglobulins"/>
    <property type="match status" value="2"/>
</dbReference>
<dbReference type="InterPro" id="IPR015217">
    <property type="entry name" value="Invasin_dom_3"/>
</dbReference>
<dbReference type="InterPro" id="IPR049304">
    <property type="entry name" value="Gly_rich_dom"/>
</dbReference>
<dbReference type="InterPro" id="IPR036709">
    <property type="entry name" value="Autotransporte_beta_dom_sf"/>
</dbReference>
<evidence type="ECO:0000313" key="5">
    <source>
        <dbReference type="Proteomes" id="UP000308530"/>
    </source>
</evidence>
<feature type="region of interest" description="Disordered" evidence="1">
    <location>
        <begin position="223"/>
        <end position="244"/>
    </location>
</feature>
<dbReference type="InterPro" id="IPR008964">
    <property type="entry name" value="Invasin/intimin_cell_adhesion"/>
</dbReference>
<protein>
    <recommendedName>
        <fullName evidence="3">Autotransporter domain-containing protein</fullName>
    </recommendedName>
</protein>
<accession>A0ABX6QKU3</accession>
<dbReference type="Pfam" id="PF22352">
    <property type="entry name" value="K319L-like_PKD"/>
    <property type="match status" value="1"/>
</dbReference>